<dbReference type="AlphaFoldDB" id="A0A951QDT7"/>
<dbReference type="InterPro" id="IPR001387">
    <property type="entry name" value="Cro/C1-type_HTH"/>
</dbReference>
<evidence type="ECO:0000313" key="2">
    <source>
        <dbReference type="EMBL" id="MBW4661007.1"/>
    </source>
</evidence>
<accession>A0A951QDT7</accession>
<evidence type="ECO:0000259" key="1">
    <source>
        <dbReference type="Pfam" id="PF13443"/>
    </source>
</evidence>
<dbReference type="Gene3D" id="1.10.260.40">
    <property type="entry name" value="lambda repressor-like DNA-binding domains"/>
    <property type="match status" value="1"/>
</dbReference>
<organism evidence="2 3">
    <name type="scientific">Drouetiella hepatica Uher 2000/2452</name>
    <dbReference type="NCBI Taxonomy" id="904376"/>
    <lineage>
        <taxon>Bacteria</taxon>
        <taxon>Bacillati</taxon>
        <taxon>Cyanobacteriota</taxon>
        <taxon>Cyanophyceae</taxon>
        <taxon>Oculatellales</taxon>
        <taxon>Oculatellaceae</taxon>
        <taxon>Drouetiella</taxon>
    </lineage>
</organism>
<sequence length="81" mass="9671">MNRTDDFLWLKLNDLKKLTGISNYQWSRWFNGMEMTERSINQIAEAFDIRPSQVLDLVNERRRITSLRNNAIELPQKIDCV</sequence>
<dbReference type="GO" id="GO:0003677">
    <property type="term" value="F:DNA binding"/>
    <property type="evidence" value="ECO:0007669"/>
    <property type="project" value="InterPro"/>
</dbReference>
<name>A0A951QDT7_9CYAN</name>
<feature type="domain" description="HTH cro/C1-type" evidence="1">
    <location>
        <begin position="11"/>
        <end position="59"/>
    </location>
</feature>
<evidence type="ECO:0000313" key="3">
    <source>
        <dbReference type="Proteomes" id="UP000757435"/>
    </source>
</evidence>
<dbReference type="InterPro" id="IPR010982">
    <property type="entry name" value="Lambda_DNA-bd_dom_sf"/>
</dbReference>
<comment type="caution">
    <text evidence="2">The sequence shown here is derived from an EMBL/GenBank/DDBJ whole genome shotgun (WGS) entry which is preliminary data.</text>
</comment>
<dbReference type="Proteomes" id="UP000757435">
    <property type="component" value="Unassembled WGS sequence"/>
</dbReference>
<reference evidence="2" key="2">
    <citation type="journal article" date="2022" name="Microbiol. Resour. Announc.">
        <title>Metagenome Sequencing to Explore Phylogenomics of Terrestrial Cyanobacteria.</title>
        <authorList>
            <person name="Ward R.D."/>
            <person name="Stajich J.E."/>
            <person name="Johansen J.R."/>
            <person name="Huntemann M."/>
            <person name="Clum A."/>
            <person name="Foster B."/>
            <person name="Foster B."/>
            <person name="Roux S."/>
            <person name="Palaniappan K."/>
            <person name="Varghese N."/>
            <person name="Mukherjee S."/>
            <person name="Reddy T.B.K."/>
            <person name="Daum C."/>
            <person name="Copeland A."/>
            <person name="Chen I.A."/>
            <person name="Ivanova N.N."/>
            <person name="Kyrpides N.C."/>
            <person name="Shapiro N."/>
            <person name="Eloe-Fadrosh E.A."/>
            <person name="Pietrasiak N."/>
        </authorList>
    </citation>
    <scope>NUCLEOTIDE SEQUENCE</scope>
    <source>
        <strain evidence="2">UHER 2000/2452</strain>
    </source>
</reference>
<reference evidence="2" key="1">
    <citation type="submission" date="2021-05" db="EMBL/GenBank/DDBJ databases">
        <authorList>
            <person name="Pietrasiak N."/>
            <person name="Ward R."/>
            <person name="Stajich J.E."/>
            <person name="Kurbessoian T."/>
        </authorList>
    </citation>
    <scope>NUCLEOTIDE SEQUENCE</scope>
    <source>
        <strain evidence="2">UHER 2000/2452</strain>
    </source>
</reference>
<gene>
    <name evidence="2" type="ORF">KME15_20210</name>
</gene>
<dbReference type="EMBL" id="JAHHHD010000028">
    <property type="protein sequence ID" value="MBW4661007.1"/>
    <property type="molecule type" value="Genomic_DNA"/>
</dbReference>
<proteinExistence type="predicted"/>
<protein>
    <submittedName>
        <fullName evidence="2">Helix-turn-helix transcriptional regulator</fullName>
    </submittedName>
</protein>
<dbReference type="Pfam" id="PF13443">
    <property type="entry name" value="HTH_26"/>
    <property type="match status" value="1"/>
</dbReference>